<dbReference type="GO" id="GO:0032153">
    <property type="term" value="C:cell division site"/>
    <property type="evidence" value="ECO:0007669"/>
    <property type="project" value="UniProtKB-UniRule"/>
</dbReference>
<evidence type="ECO:0000256" key="5">
    <source>
        <dbReference type="ARBA" id="ARBA00022692"/>
    </source>
</evidence>
<evidence type="ECO:0000256" key="8">
    <source>
        <dbReference type="ARBA" id="ARBA00023306"/>
    </source>
</evidence>
<dbReference type="Pfam" id="PF03799">
    <property type="entry name" value="FtsQ_DivIB_C"/>
    <property type="match status" value="1"/>
</dbReference>
<dbReference type="GO" id="GO:0005886">
    <property type="term" value="C:plasma membrane"/>
    <property type="evidence" value="ECO:0007669"/>
    <property type="project" value="UniProtKB-SubCell"/>
</dbReference>
<keyword evidence="4 9" id="KW-0132">Cell division</keyword>
<dbReference type="Pfam" id="PF08478">
    <property type="entry name" value="POTRA_1"/>
    <property type="match status" value="1"/>
</dbReference>
<evidence type="ECO:0000256" key="6">
    <source>
        <dbReference type="ARBA" id="ARBA00022989"/>
    </source>
</evidence>
<dbReference type="PROSITE" id="PS51779">
    <property type="entry name" value="POTRA"/>
    <property type="match status" value="1"/>
</dbReference>
<accession>A0A432ZQA6</accession>
<keyword evidence="8 9" id="KW-0131">Cell cycle</keyword>
<dbReference type="HAMAP" id="MF_00911">
    <property type="entry name" value="FtsQ_subfam"/>
    <property type="match status" value="1"/>
</dbReference>
<keyword evidence="5 9" id="KW-0812">Transmembrane</keyword>
<keyword evidence="3 9" id="KW-0997">Cell inner membrane</keyword>
<comment type="subunit">
    <text evidence="9">Part of a complex composed of FtsB, FtsL and FtsQ.</text>
</comment>
<proteinExistence type="inferred from homology"/>
<keyword evidence="12" id="KW-1185">Reference proteome</keyword>
<dbReference type="OrthoDB" id="9790370at2"/>
<comment type="caution">
    <text evidence="11">The sequence shown here is derived from an EMBL/GenBank/DDBJ whole genome shotgun (WGS) entry which is preliminary data.</text>
</comment>
<dbReference type="InterPro" id="IPR045335">
    <property type="entry name" value="FtsQ_C_sf"/>
</dbReference>
<dbReference type="GO" id="GO:0090529">
    <property type="term" value="P:cell septum assembly"/>
    <property type="evidence" value="ECO:0007669"/>
    <property type="project" value="InterPro"/>
</dbReference>
<evidence type="ECO:0000256" key="2">
    <source>
        <dbReference type="ARBA" id="ARBA00022475"/>
    </source>
</evidence>
<evidence type="ECO:0000256" key="1">
    <source>
        <dbReference type="ARBA" id="ARBA00004370"/>
    </source>
</evidence>
<evidence type="ECO:0000256" key="3">
    <source>
        <dbReference type="ARBA" id="ARBA00022519"/>
    </source>
</evidence>
<dbReference type="Gene3D" id="3.40.50.11690">
    <property type="entry name" value="Cell division protein FtsQ/DivIB"/>
    <property type="match status" value="1"/>
</dbReference>
<evidence type="ECO:0000313" key="12">
    <source>
        <dbReference type="Proteomes" id="UP000287996"/>
    </source>
</evidence>
<reference evidence="11 12" key="1">
    <citation type="journal article" date="2011" name="Front. Microbiol.">
        <title>Genomic signatures of strain selection and enhancement in Bacillus atrophaeus var. globigii, a historical biowarfare simulant.</title>
        <authorList>
            <person name="Gibbons H.S."/>
            <person name="Broomall S.M."/>
            <person name="McNew L.A."/>
            <person name="Daligault H."/>
            <person name="Chapman C."/>
            <person name="Bruce D."/>
            <person name="Karavis M."/>
            <person name="Krepps M."/>
            <person name="McGregor P.A."/>
            <person name="Hong C."/>
            <person name="Park K.H."/>
            <person name="Akmal A."/>
            <person name="Feldman A."/>
            <person name="Lin J.S."/>
            <person name="Chang W.E."/>
            <person name="Higgs B.W."/>
            <person name="Demirev P."/>
            <person name="Lindquist J."/>
            <person name="Liem A."/>
            <person name="Fochler E."/>
            <person name="Read T.D."/>
            <person name="Tapia R."/>
            <person name="Johnson S."/>
            <person name="Bishop-Lilly K.A."/>
            <person name="Detter C."/>
            <person name="Han C."/>
            <person name="Sozhamannan S."/>
            <person name="Rosenzweig C.N."/>
            <person name="Skowronski E.W."/>
        </authorList>
    </citation>
    <scope>NUCLEOTIDE SEQUENCE [LARGE SCALE GENOMIC DNA]</scope>
    <source>
        <strain evidence="11 12">CC-PW-9</strain>
    </source>
</reference>
<dbReference type="InterPro" id="IPR013685">
    <property type="entry name" value="POTRA_FtsQ_type"/>
</dbReference>
<keyword evidence="7 9" id="KW-0472">Membrane</keyword>
<evidence type="ECO:0000313" key="11">
    <source>
        <dbReference type="EMBL" id="RUO80077.1"/>
    </source>
</evidence>
<evidence type="ECO:0000256" key="4">
    <source>
        <dbReference type="ARBA" id="ARBA00022618"/>
    </source>
</evidence>
<dbReference type="Proteomes" id="UP000287996">
    <property type="component" value="Unassembled WGS sequence"/>
</dbReference>
<protein>
    <recommendedName>
        <fullName evidence="9">Cell division protein FtsQ</fullName>
    </recommendedName>
</protein>
<dbReference type="RefSeq" id="WP_126841914.1">
    <property type="nucleotide sequence ID" value="NZ_PIQH01000006.1"/>
</dbReference>
<dbReference type="GO" id="GO:0043093">
    <property type="term" value="P:FtsZ-dependent cytokinesis"/>
    <property type="evidence" value="ECO:0007669"/>
    <property type="project" value="UniProtKB-UniRule"/>
</dbReference>
<comment type="subcellular location">
    <subcellularLocation>
        <location evidence="9">Cell inner membrane</location>
        <topology evidence="9">Single-pass type II membrane protein</topology>
    </subcellularLocation>
    <subcellularLocation>
        <location evidence="1">Membrane</location>
    </subcellularLocation>
    <text evidence="9">Localizes to the division septum.</text>
</comment>
<evidence type="ECO:0000256" key="7">
    <source>
        <dbReference type="ARBA" id="ARBA00023136"/>
    </source>
</evidence>
<comment type="function">
    <text evidence="9">Essential cell division protein. May link together the upstream cell division proteins, which are predominantly cytoplasmic, with the downstream cell division proteins, which are predominantly periplasmic. May control correct divisome assembly.</text>
</comment>
<dbReference type="PANTHER" id="PTHR35851:SF1">
    <property type="entry name" value="CELL DIVISION PROTEIN FTSQ"/>
    <property type="match status" value="1"/>
</dbReference>
<name>A0A432ZQA6_9GAMM</name>
<keyword evidence="2 9" id="KW-1003">Cell membrane</keyword>
<gene>
    <name evidence="9" type="primary">ftsQ</name>
    <name evidence="11" type="ORF">CWI84_07185</name>
</gene>
<comment type="similarity">
    <text evidence="9">Belongs to the FtsQ/DivIB family. FtsQ subfamily.</text>
</comment>
<dbReference type="InterPro" id="IPR034746">
    <property type="entry name" value="POTRA"/>
</dbReference>
<keyword evidence="6 9" id="KW-1133">Transmembrane helix</keyword>
<feature type="domain" description="POTRA" evidence="10">
    <location>
        <begin position="46"/>
        <end position="115"/>
    </location>
</feature>
<evidence type="ECO:0000256" key="9">
    <source>
        <dbReference type="HAMAP-Rule" id="MF_00911"/>
    </source>
</evidence>
<dbReference type="InterPro" id="IPR026579">
    <property type="entry name" value="FtsQ"/>
</dbReference>
<dbReference type="InterPro" id="IPR005548">
    <property type="entry name" value="Cell_div_FtsQ/DivIB_C"/>
</dbReference>
<organism evidence="11 12">
    <name type="scientific">Idiomarina tyrosinivorans</name>
    <dbReference type="NCBI Taxonomy" id="1445662"/>
    <lineage>
        <taxon>Bacteria</taxon>
        <taxon>Pseudomonadati</taxon>
        <taxon>Pseudomonadota</taxon>
        <taxon>Gammaproteobacteria</taxon>
        <taxon>Alteromonadales</taxon>
        <taxon>Idiomarinaceae</taxon>
        <taxon>Idiomarina</taxon>
    </lineage>
</organism>
<sequence length="245" mass="28241">MRAQLQHWREWRWGFWLSFAFFVAIILTALIGGWQLYQALLDERQAPLDQLSVQGELRYVQPEQVRAALNRGTIGSFFSADVNALRQRVEQLPWVATASLRKVWPDRLSVYVVEQQPVAHWNHDRLLNEQGQVFKAAVTKDHALPSLYGPEDAVAETLQRYRELQSLLSINGFAIDALRLSPRFAVNIVLTNGIELRLGREAAGERVKRFIDVYETIKKQSDKAIDYVDCRYDTGVAVSWRDKEE</sequence>
<dbReference type="PANTHER" id="PTHR35851">
    <property type="entry name" value="CELL DIVISION PROTEIN FTSQ"/>
    <property type="match status" value="1"/>
</dbReference>
<evidence type="ECO:0000259" key="10">
    <source>
        <dbReference type="PROSITE" id="PS51779"/>
    </source>
</evidence>
<feature type="transmembrane region" description="Helical" evidence="9">
    <location>
        <begin position="12"/>
        <end position="37"/>
    </location>
</feature>
<dbReference type="Gene3D" id="3.10.20.310">
    <property type="entry name" value="membrane protein fhac"/>
    <property type="match status" value="1"/>
</dbReference>
<dbReference type="EMBL" id="PIQH01000006">
    <property type="protein sequence ID" value="RUO80077.1"/>
    <property type="molecule type" value="Genomic_DNA"/>
</dbReference>
<dbReference type="AlphaFoldDB" id="A0A432ZQA6"/>